<dbReference type="InterPro" id="IPR048503">
    <property type="entry name" value="NamZ_C"/>
</dbReference>
<dbReference type="Pfam" id="PF20732">
    <property type="entry name" value="NamZ_C"/>
    <property type="match status" value="1"/>
</dbReference>
<sequence length="413" mass="46536">MISYQFKNTYFLLVSLFFFSLISCNPSKNSKFKITTLPKSETSSTLQISTGADQTKLYLKLLKNKTIAVTTNQTSVIHKNNGNYTHLVDSLLSLNIHVKTVFSPEHGFRGKADAGEKVTDGIDAKTGLPIISLYGKNRKPSKEQLNGIDVVVFDIQDVGVRFYTYISTLHYVMEACAELNIPVIIFDRPNPNGYYIDGPTLETEYKSFVGMHPVPIVYGMTIGEYAQMINGEKWMENGIQCNLTVVALKNYTHASNYSLPIKPSPNLPNDKSINLYPSLCLFEGTNVSVGRGTEKQFQIFGSPFMKNKDFTYCFTPQPNFGAKHPKHENVECCGLDLSTTKPLDKINISYLVEAYTSTLDKSTFFNTFFVKLAGTNKLQQQVESGVSAKEIHQSWQPKIEVFKKVREKYLLYE</sequence>
<dbReference type="OrthoDB" id="9801061at2"/>
<dbReference type="PANTHER" id="PTHR42915">
    <property type="entry name" value="HYPOTHETICAL 460 KDA PROTEIN IN FEUA-SIGW INTERGENIC REGION [PRECURSOR]"/>
    <property type="match status" value="1"/>
</dbReference>
<dbReference type="GO" id="GO:0033922">
    <property type="term" value="F:peptidoglycan beta-N-acetylmuramidase activity"/>
    <property type="evidence" value="ECO:0007669"/>
    <property type="project" value="InterPro"/>
</dbReference>
<proteinExistence type="predicted"/>
<dbReference type="PATRIC" id="fig|1622118.3.peg.789"/>
<dbReference type="EMBL" id="CP013355">
    <property type="protein sequence ID" value="AMC10414.1"/>
    <property type="molecule type" value="Genomic_DNA"/>
</dbReference>
<reference evidence="4" key="1">
    <citation type="submission" date="2015-12" db="EMBL/GenBank/DDBJ databases">
        <title>Complete genome sequence of Lutibacter profundus strain LP1.</title>
        <authorList>
            <person name="Wissuwa J."/>
            <person name="Le Moine Bauer S."/>
            <person name="Stokke R."/>
            <person name="Dahle H."/>
            <person name="Steen I.H."/>
        </authorList>
    </citation>
    <scope>NUCLEOTIDE SEQUENCE [LARGE SCALE GENOMIC DNA]</scope>
    <source>
        <strain evidence="4">LP1</strain>
    </source>
</reference>
<evidence type="ECO:0000259" key="2">
    <source>
        <dbReference type="Pfam" id="PF20732"/>
    </source>
</evidence>
<reference evidence="3 4" key="2">
    <citation type="journal article" date="2016" name="Int. J. Syst. Evol. Microbiol.">
        <title>Lutibacter profundi sp. nov., isolated from a deep-sea hydrothermal system on the Arctic Mid-Ocean Ridge and emended description of the genus Lutibacter.</title>
        <authorList>
            <person name="Le Moine Bauer S."/>
            <person name="Roalkvam I."/>
            <person name="Steen I.H."/>
            <person name="Dahle H."/>
        </authorList>
    </citation>
    <scope>NUCLEOTIDE SEQUENCE [LARGE SCALE GENOMIC DNA]</scope>
    <source>
        <strain evidence="3 4">LP1</strain>
    </source>
</reference>
<evidence type="ECO:0008006" key="5">
    <source>
        <dbReference type="Google" id="ProtNLM"/>
    </source>
</evidence>
<dbReference type="Proteomes" id="UP000059672">
    <property type="component" value="Chromosome"/>
</dbReference>
<evidence type="ECO:0000259" key="1">
    <source>
        <dbReference type="Pfam" id="PF07075"/>
    </source>
</evidence>
<dbReference type="STRING" id="1622118.Lupro_03730"/>
<evidence type="ECO:0000313" key="3">
    <source>
        <dbReference type="EMBL" id="AMC10414.1"/>
    </source>
</evidence>
<evidence type="ECO:0000313" key="4">
    <source>
        <dbReference type="Proteomes" id="UP000059672"/>
    </source>
</evidence>
<organism evidence="3 4">
    <name type="scientific">Lutibacter profundi</name>
    <dbReference type="NCBI Taxonomy" id="1622118"/>
    <lineage>
        <taxon>Bacteria</taxon>
        <taxon>Pseudomonadati</taxon>
        <taxon>Bacteroidota</taxon>
        <taxon>Flavobacteriia</taxon>
        <taxon>Flavobacteriales</taxon>
        <taxon>Flavobacteriaceae</taxon>
        <taxon>Lutibacter</taxon>
    </lineage>
</organism>
<dbReference type="InterPro" id="IPR008302">
    <property type="entry name" value="NamZ"/>
</dbReference>
<dbReference type="KEGG" id="lut:Lupro_03730"/>
<accession>A0A0X8G5I7</accession>
<dbReference type="PROSITE" id="PS51257">
    <property type="entry name" value="PROKAR_LIPOPROTEIN"/>
    <property type="match status" value="1"/>
</dbReference>
<dbReference type="InterPro" id="IPR048502">
    <property type="entry name" value="NamZ_N"/>
</dbReference>
<dbReference type="Gene3D" id="3.40.50.12170">
    <property type="entry name" value="Uncharacterised protein PF07075, DUF1343"/>
    <property type="match status" value="1"/>
</dbReference>
<name>A0A0X8G5I7_9FLAO</name>
<dbReference type="Pfam" id="PF07075">
    <property type="entry name" value="NamZ_N"/>
    <property type="match status" value="1"/>
</dbReference>
<dbReference type="PIRSF" id="PIRSF016719">
    <property type="entry name" value="UCP016719"/>
    <property type="match status" value="1"/>
</dbReference>
<dbReference type="PANTHER" id="PTHR42915:SF1">
    <property type="entry name" value="PEPTIDOGLYCAN BETA-N-ACETYLMURAMIDASE NAMZ"/>
    <property type="match status" value="1"/>
</dbReference>
<dbReference type="RefSeq" id="WP_068206402.1">
    <property type="nucleotide sequence ID" value="NZ_CP013355.1"/>
</dbReference>
<gene>
    <name evidence="3" type="ORF">Lupro_03730</name>
</gene>
<dbReference type="Gene3D" id="3.90.1150.140">
    <property type="match status" value="1"/>
</dbReference>
<keyword evidence="4" id="KW-1185">Reference proteome</keyword>
<feature type="domain" description="Peptidoglycan beta-N-acetylmuramidase NamZ C-terminal" evidence="2">
    <location>
        <begin position="275"/>
        <end position="412"/>
    </location>
</feature>
<dbReference type="AlphaFoldDB" id="A0A0X8G5I7"/>
<protein>
    <recommendedName>
        <fullName evidence="5">DUF1343 domain-containing protein</fullName>
    </recommendedName>
</protein>
<feature type="domain" description="Peptidoglycan beta-N-acetylmuramidase NamZ N-terminal" evidence="1">
    <location>
        <begin position="67"/>
        <end position="270"/>
    </location>
</feature>